<dbReference type="Proteomes" id="UP000680116">
    <property type="component" value="Chromosome"/>
</dbReference>
<evidence type="ECO:0000313" key="3">
    <source>
        <dbReference type="Proteomes" id="UP000680116"/>
    </source>
</evidence>
<protein>
    <submittedName>
        <fullName evidence="2">Uncharacterized protein</fullName>
    </submittedName>
</protein>
<reference evidence="2 3" key="1">
    <citation type="submission" date="2021-04" db="EMBL/GenBank/DDBJ databases">
        <authorList>
            <person name="Rodrigo-Torres L."/>
            <person name="Arahal R. D."/>
            <person name="Lucena T."/>
        </authorList>
    </citation>
    <scope>NUCLEOTIDE SEQUENCE [LARGE SCALE GENOMIC DNA]</scope>
    <source>
        <strain evidence="2 3">CECT 30171</strain>
    </source>
</reference>
<evidence type="ECO:0000256" key="1">
    <source>
        <dbReference type="SAM" id="MobiDB-lite"/>
    </source>
</evidence>
<sequence length="71" mass="7547">MNAFSAARPTSRHSNRATPSPATRPYAPAATASFGARRERDFGVGYGSSSGYATSRSYTTGNNGPRLFRCV</sequence>
<feature type="compositionally biased region" description="Low complexity" evidence="1">
    <location>
        <begin position="16"/>
        <end position="33"/>
    </location>
</feature>
<gene>
    <name evidence="2" type="ORF">LYB30171_02546</name>
</gene>
<name>A0ABN7R577_9GAMM</name>
<accession>A0ABN7R577</accession>
<feature type="region of interest" description="Disordered" evidence="1">
    <location>
        <begin position="1"/>
        <end position="71"/>
    </location>
</feature>
<evidence type="ECO:0000313" key="2">
    <source>
        <dbReference type="EMBL" id="CAG4978014.1"/>
    </source>
</evidence>
<feature type="compositionally biased region" description="Polar residues" evidence="1">
    <location>
        <begin position="47"/>
        <end position="63"/>
    </location>
</feature>
<organism evidence="2 3">
    <name type="scientific">Novilysobacter luteus</name>
    <dbReference type="NCBI Taxonomy" id="2822368"/>
    <lineage>
        <taxon>Bacteria</taxon>
        <taxon>Pseudomonadati</taxon>
        <taxon>Pseudomonadota</taxon>
        <taxon>Gammaproteobacteria</taxon>
        <taxon>Lysobacterales</taxon>
        <taxon>Lysobacteraceae</taxon>
        <taxon>Novilysobacter</taxon>
    </lineage>
</organism>
<keyword evidence="3" id="KW-1185">Reference proteome</keyword>
<proteinExistence type="predicted"/>
<dbReference type="EMBL" id="OU015430">
    <property type="protein sequence ID" value="CAG4978014.1"/>
    <property type="molecule type" value="Genomic_DNA"/>
</dbReference>
<dbReference type="RefSeq" id="WP_215219016.1">
    <property type="nucleotide sequence ID" value="NZ_OU015430.1"/>
</dbReference>